<dbReference type="Proteomes" id="UP001595989">
    <property type="component" value="Unassembled WGS sequence"/>
</dbReference>
<dbReference type="PROSITE" id="PS51186">
    <property type="entry name" value="GNAT"/>
    <property type="match status" value="1"/>
</dbReference>
<keyword evidence="2" id="KW-0012">Acyltransferase</keyword>
<dbReference type="InterPro" id="IPR000182">
    <property type="entry name" value="GNAT_dom"/>
</dbReference>
<dbReference type="PANTHER" id="PTHR43415">
    <property type="entry name" value="SPERMIDINE N(1)-ACETYLTRANSFERASE"/>
    <property type="match status" value="1"/>
</dbReference>
<dbReference type="InterPro" id="IPR016181">
    <property type="entry name" value="Acyl_CoA_acyltransferase"/>
</dbReference>
<reference evidence="3" key="1">
    <citation type="journal article" date="2019" name="Int. J. Syst. Evol. Microbiol.">
        <title>The Global Catalogue of Microorganisms (GCM) 10K type strain sequencing project: providing services to taxonomists for standard genome sequencing and annotation.</title>
        <authorList>
            <consortium name="The Broad Institute Genomics Platform"/>
            <consortium name="The Broad Institute Genome Sequencing Center for Infectious Disease"/>
            <person name="Wu L."/>
            <person name="Ma J."/>
        </authorList>
    </citation>
    <scope>NUCLEOTIDE SEQUENCE [LARGE SCALE GENOMIC DNA]</scope>
    <source>
        <strain evidence="3">CGMCC 4.7426</strain>
    </source>
</reference>
<dbReference type="RefSeq" id="WP_390294709.1">
    <property type="nucleotide sequence ID" value="NZ_JBHSFU010000004.1"/>
</dbReference>
<proteinExistence type="predicted"/>
<dbReference type="GO" id="GO:0016746">
    <property type="term" value="F:acyltransferase activity"/>
    <property type="evidence" value="ECO:0007669"/>
    <property type="project" value="UniProtKB-KW"/>
</dbReference>
<organism evidence="2 3">
    <name type="scientific">Virgibacillus kekensis</name>
    <dbReference type="NCBI Taxonomy" id="202261"/>
    <lineage>
        <taxon>Bacteria</taxon>
        <taxon>Bacillati</taxon>
        <taxon>Bacillota</taxon>
        <taxon>Bacilli</taxon>
        <taxon>Bacillales</taxon>
        <taxon>Bacillaceae</taxon>
        <taxon>Virgibacillus</taxon>
    </lineage>
</organism>
<accession>A0ABV9DHD3</accession>
<gene>
    <name evidence="2" type="ORF">ACFO3D_08325</name>
</gene>
<name>A0ABV9DHD3_9BACI</name>
<protein>
    <submittedName>
        <fullName evidence="2">GNAT family N-acetyltransferase</fullName>
        <ecNumber evidence="2">2.3.-.-</ecNumber>
    </submittedName>
</protein>
<sequence>MIKLYYFNQEDFDQLIGWLDSEKLLFQWGGAHQFSYPLDQSQLFDNINNANHEDSKLLEYKAVDQTSGRAIGHISLNRIDRKNKSARIGRVLVGDKNYRGQGIAREMINQVLKIAFEELNMHRVSLGVYDFNAPAITCYERAGFQKEGLLRDASKVGEEYWSQFEMSILRDEWLNHRGESVNESWKESNSI</sequence>
<feature type="domain" description="N-acetyltransferase" evidence="1">
    <location>
        <begin position="2"/>
        <end position="171"/>
    </location>
</feature>
<dbReference type="EMBL" id="JBHSFU010000004">
    <property type="protein sequence ID" value="MFC4558217.1"/>
    <property type="molecule type" value="Genomic_DNA"/>
</dbReference>
<evidence type="ECO:0000313" key="3">
    <source>
        <dbReference type="Proteomes" id="UP001595989"/>
    </source>
</evidence>
<dbReference type="Gene3D" id="3.40.630.30">
    <property type="match status" value="1"/>
</dbReference>
<dbReference type="CDD" id="cd04301">
    <property type="entry name" value="NAT_SF"/>
    <property type="match status" value="1"/>
</dbReference>
<evidence type="ECO:0000313" key="2">
    <source>
        <dbReference type="EMBL" id="MFC4558217.1"/>
    </source>
</evidence>
<dbReference type="EC" id="2.3.-.-" evidence="2"/>
<evidence type="ECO:0000259" key="1">
    <source>
        <dbReference type="PROSITE" id="PS51186"/>
    </source>
</evidence>
<dbReference type="Pfam" id="PF13302">
    <property type="entry name" value="Acetyltransf_3"/>
    <property type="match status" value="1"/>
</dbReference>
<comment type="caution">
    <text evidence="2">The sequence shown here is derived from an EMBL/GenBank/DDBJ whole genome shotgun (WGS) entry which is preliminary data.</text>
</comment>
<keyword evidence="2" id="KW-0808">Transferase</keyword>
<dbReference type="SUPFAM" id="SSF55729">
    <property type="entry name" value="Acyl-CoA N-acyltransferases (Nat)"/>
    <property type="match status" value="1"/>
</dbReference>
<keyword evidence="3" id="KW-1185">Reference proteome</keyword>
<dbReference type="PANTHER" id="PTHR43415:SF5">
    <property type="entry name" value="ACETYLTRANSFERASE"/>
    <property type="match status" value="1"/>
</dbReference>